<keyword evidence="6" id="KW-0235">DNA replication</keyword>
<evidence type="ECO:0000256" key="2">
    <source>
        <dbReference type="ARBA" id="ARBA00009496"/>
    </source>
</evidence>
<dbReference type="PANTHER" id="PTHR32294">
    <property type="entry name" value="DNA POLYMERASE III SUBUNIT ALPHA"/>
    <property type="match status" value="1"/>
</dbReference>
<feature type="domain" description="DNA polymerase III alpha subunit finger" evidence="13">
    <location>
        <begin position="162"/>
        <end position="327"/>
    </location>
</feature>
<dbReference type="InterPro" id="IPR004365">
    <property type="entry name" value="NA-bd_OB_tRNA"/>
</dbReference>
<reference evidence="14 15" key="1">
    <citation type="journal article" date="2018" name="Environ. Microbiol.">
        <title>Novel energy conservation strategies and behaviour of Pelotomaculum schinkii driving syntrophic propionate catabolism.</title>
        <authorList>
            <person name="Hidalgo-Ahumada C.A.P."/>
            <person name="Nobu M.K."/>
            <person name="Narihiro T."/>
            <person name="Tamaki H."/>
            <person name="Liu W.T."/>
            <person name="Kamagata Y."/>
            <person name="Stams A.J.M."/>
            <person name="Imachi H."/>
            <person name="Sousa D.Z."/>
        </authorList>
    </citation>
    <scope>NUCLEOTIDE SEQUENCE [LARGE SCALE GENOMIC DNA]</scope>
    <source>
        <strain evidence="14 15">MGP</strain>
    </source>
</reference>
<keyword evidence="5 14" id="KW-0548">Nucleotidyltransferase</keyword>
<comment type="similarity">
    <text evidence="2">Belongs to the DNA polymerase type-C family. DnaE subfamily.</text>
</comment>
<evidence type="ECO:0000256" key="8">
    <source>
        <dbReference type="ARBA" id="ARBA00049244"/>
    </source>
</evidence>
<evidence type="ECO:0000256" key="1">
    <source>
        <dbReference type="ARBA" id="ARBA00004496"/>
    </source>
</evidence>
<name>A0A4Y7RSJ4_9FIRM</name>
<feature type="coiled-coil region" evidence="9">
    <location>
        <begin position="73"/>
        <end position="103"/>
    </location>
</feature>
<dbReference type="InterPro" id="IPR040982">
    <property type="entry name" value="DNA_pol3_finger"/>
</dbReference>
<dbReference type="GO" id="GO:0006260">
    <property type="term" value="P:DNA replication"/>
    <property type="evidence" value="ECO:0007669"/>
    <property type="project" value="UniProtKB-KW"/>
</dbReference>
<dbReference type="AlphaFoldDB" id="A0A4Y7RSJ4"/>
<accession>A0A4Y7RSJ4</accession>
<dbReference type="GO" id="GO:0008408">
    <property type="term" value="F:3'-5' exonuclease activity"/>
    <property type="evidence" value="ECO:0007669"/>
    <property type="project" value="InterPro"/>
</dbReference>
<comment type="caution">
    <text evidence="14">The sequence shown here is derived from an EMBL/GenBank/DDBJ whole genome shotgun (WGS) entry which is preliminary data.</text>
</comment>
<gene>
    <name evidence="14" type="primary">dnaE</name>
    <name evidence="14" type="ORF">Pmgp_01772</name>
</gene>
<keyword evidence="9" id="KW-0175">Coiled coil</keyword>
<feature type="domain" description="OB" evidence="10">
    <location>
        <begin position="584"/>
        <end position="659"/>
    </location>
</feature>
<dbReference type="Pfam" id="PF14579">
    <property type="entry name" value="HHH_6"/>
    <property type="match status" value="1"/>
</dbReference>
<evidence type="ECO:0000313" key="15">
    <source>
        <dbReference type="Proteomes" id="UP000297597"/>
    </source>
</evidence>
<evidence type="ECO:0000256" key="4">
    <source>
        <dbReference type="ARBA" id="ARBA00022679"/>
    </source>
</evidence>
<evidence type="ECO:0000256" key="7">
    <source>
        <dbReference type="ARBA" id="ARBA00022932"/>
    </source>
</evidence>
<evidence type="ECO:0000256" key="3">
    <source>
        <dbReference type="ARBA" id="ARBA00012417"/>
    </source>
</evidence>
<dbReference type="Gene3D" id="1.10.10.1600">
    <property type="entry name" value="Bacterial DNA polymerase III alpha subunit, thumb domain"/>
    <property type="match status" value="1"/>
</dbReference>
<sequence>MPDIDTDVCYERRGEMIDYVVRKYGADRVAQIITFGTMAARAAIRDVGRALSLPYGDVDKVAKLVPAELHVTIEKALNDAPELKELYDQKEEVKKLIDTAAALEGMPRHASTHAAGIVITPEPLTNYVPLYKASDGPVTTQFAMGTVEELGLLKMDLLGLRTLTVISDAVRLIAESTGENLDIDKIPLDDPPTYELLCRGETAGVFQLESSGMRSILRDLKPELFEDIVALVALYRPGPLGSGMVEDFTKNKHGIKKTKYLHPKLEPILRDTYGVILYQEQVMRISSELAGFSLGEADLLRRAMGKKKPEIIASLRSQFVEGAKNNGVDVEIAGQIFDLMEYFAGYGFNKSHSAAYAMVSYQTAYLKANYAQQYMAALLTSVKDNADKVSAYIEECRRLGIEVLPPDVNESRESFSVAGNKIRFGLAAVKNVGLGAVESIIRAREQDGPFNDYADFCRRLDTKVVNRRVLESLIKCGAFDSLGYRRAQLMASVDSGLGLAQQSQRERENGQLSLLDFLGDSREAVSITLPEVGEFPVSELLAMEKETLGLYISGHPLSQYRDALNTLCTATAAELAEMPDDSEVVLGGLITGVKKTSTRKGDPMAILTLEDLTGTVEVVFYPRPYNQYRLVIKPDEVVVVKGKSRENGDDTKVIGDEISTLESYLEGELHLKIESAASPLLDQVQLILSSYQGSSPVFLHFASEKKVIKAGEDFWVDLTGPVIARLEDLLGRAMVKVKRKTTVSPRAAVVKTVNGTAGDYGSLTGQPRQKGQVGRQTKKSGSFFSILEL</sequence>
<dbReference type="InterPro" id="IPR011708">
    <property type="entry name" value="DNA_pol3_alpha_NTPase_dom"/>
</dbReference>
<organism evidence="14 15">
    <name type="scientific">Pelotomaculum propionicicum</name>
    <dbReference type="NCBI Taxonomy" id="258475"/>
    <lineage>
        <taxon>Bacteria</taxon>
        <taxon>Bacillati</taxon>
        <taxon>Bacillota</taxon>
        <taxon>Clostridia</taxon>
        <taxon>Eubacteriales</taxon>
        <taxon>Desulfotomaculaceae</taxon>
        <taxon>Pelotomaculum</taxon>
    </lineage>
</organism>
<proteinExistence type="inferred from homology"/>
<comment type="catalytic activity">
    <reaction evidence="8">
        <text>DNA(n) + a 2'-deoxyribonucleoside 5'-triphosphate = DNA(n+1) + diphosphate</text>
        <dbReference type="Rhea" id="RHEA:22508"/>
        <dbReference type="Rhea" id="RHEA-COMP:17339"/>
        <dbReference type="Rhea" id="RHEA-COMP:17340"/>
        <dbReference type="ChEBI" id="CHEBI:33019"/>
        <dbReference type="ChEBI" id="CHEBI:61560"/>
        <dbReference type="ChEBI" id="CHEBI:173112"/>
        <dbReference type="EC" id="2.7.7.7"/>
    </reaction>
</comment>
<dbReference type="GO" id="GO:0003887">
    <property type="term" value="F:DNA-directed DNA polymerase activity"/>
    <property type="evidence" value="ECO:0007669"/>
    <property type="project" value="UniProtKB-KW"/>
</dbReference>
<dbReference type="InterPro" id="IPR004805">
    <property type="entry name" value="DnaE2/DnaE/PolC"/>
</dbReference>
<dbReference type="Gene3D" id="1.10.150.870">
    <property type="match status" value="1"/>
</dbReference>
<dbReference type="CDD" id="cd04485">
    <property type="entry name" value="DnaE_OBF"/>
    <property type="match status" value="1"/>
</dbReference>
<dbReference type="Pfam" id="PF17657">
    <property type="entry name" value="DNA_pol3_finger"/>
    <property type="match status" value="1"/>
</dbReference>
<keyword evidence="7" id="KW-0239">DNA-directed DNA polymerase</keyword>
<evidence type="ECO:0000256" key="9">
    <source>
        <dbReference type="SAM" id="Coils"/>
    </source>
</evidence>
<dbReference type="InterPro" id="IPR029460">
    <property type="entry name" value="DNAPol_HHH"/>
</dbReference>
<comment type="subcellular location">
    <subcellularLocation>
        <location evidence="1">Cytoplasm</location>
    </subcellularLocation>
</comment>
<dbReference type="GO" id="GO:0003676">
    <property type="term" value="F:nucleic acid binding"/>
    <property type="evidence" value="ECO:0007669"/>
    <property type="project" value="InterPro"/>
</dbReference>
<keyword evidence="4 14" id="KW-0808">Transferase</keyword>
<dbReference type="InterPro" id="IPR041931">
    <property type="entry name" value="DNA_pol3_alpha_thumb_dom"/>
</dbReference>
<evidence type="ECO:0000259" key="13">
    <source>
        <dbReference type="Pfam" id="PF17657"/>
    </source>
</evidence>
<dbReference type="EMBL" id="QFFZ01000016">
    <property type="protein sequence ID" value="TEB11237.1"/>
    <property type="molecule type" value="Genomic_DNA"/>
</dbReference>
<evidence type="ECO:0000256" key="5">
    <source>
        <dbReference type="ARBA" id="ARBA00022695"/>
    </source>
</evidence>
<keyword evidence="15" id="KW-1185">Reference proteome</keyword>
<protein>
    <recommendedName>
        <fullName evidence="3">DNA-directed DNA polymerase</fullName>
        <ecNumber evidence="3">2.7.7.7</ecNumber>
    </recommendedName>
</protein>
<evidence type="ECO:0000259" key="11">
    <source>
        <dbReference type="Pfam" id="PF07733"/>
    </source>
</evidence>
<evidence type="ECO:0000256" key="6">
    <source>
        <dbReference type="ARBA" id="ARBA00022705"/>
    </source>
</evidence>
<evidence type="ECO:0000259" key="12">
    <source>
        <dbReference type="Pfam" id="PF14579"/>
    </source>
</evidence>
<feature type="domain" description="Bacterial DNA polymerase III alpha subunit NTPase" evidence="11">
    <location>
        <begin position="1"/>
        <end position="159"/>
    </location>
</feature>
<dbReference type="NCBIfam" id="TIGR00594">
    <property type="entry name" value="polc"/>
    <property type="match status" value="1"/>
</dbReference>
<dbReference type="Proteomes" id="UP000297597">
    <property type="component" value="Unassembled WGS sequence"/>
</dbReference>
<dbReference type="EC" id="2.7.7.7" evidence="3"/>
<dbReference type="Pfam" id="PF07733">
    <property type="entry name" value="DNA_pol3_alpha"/>
    <property type="match status" value="1"/>
</dbReference>
<dbReference type="PANTHER" id="PTHR32294:SF0">
    <property type="entry name" value="DNA POLYMERASE III SUBUNIT ALPHA"/>
    <property type="match status" value="1"/>
</dbReference>
<feature type="domain" description="DNA polymerase helix-hairpin-helix motif" evidence="12">
    <location>
        <begin position="400"/>
        <end position="489"/>
    </location>
</feature>
<dbReference type="GO" id="GO:0005737">
    <property type="term" value="C:cytoplasm"/>
    <property type="evidence" value="ECO:0007669"/>
    <property type="project" value="UniProtKB-SubCell"/>
</dbReference>
<evidence type="ECO:0000259" key="10">
    <source>
        <dbReference type="Pfam" id="PF01336"/>
    </source>
</evidence>
<evidence type="ECO:0000313" key="14">
    <source>
        <dbReference type="EMBL" id="TEB11237.1"/>
    </source>
</evidence>
<dbReference type="Pfam" id="PF01336">
    <property type="entry name" value="tRNA_anti-codon"/>
    <property type="match status" value="1"/>
</dbReference>